<comment type="caution">
    <text evidence="2">The sequence shown here is derived from an EMBL/GenBank/DDBJ whole genome shotgun (WGS) entry which is preliminary data.</text>
</comment>
<dbReference type="EMBL" id="SUYD01000007">
    <property type="protein sequence ID" value="MBE6266164.1"/>
    <property type="molecule type" value="Genomic_DNA"/>
</dbReference>
<evidence type="ECO:0000313" key="3">
    <source>
        <dbReference type="Proteomes" id="UP000763088"/>
    </source>
</evidence>
<feature type="transmembrane region" description="Helical" evidence="1">
    <location>
        <begin position="132"/>
        <end position="152"/>
    </location>
</feature>
<evidence type="ECO:0000313" key="2">
    <source>
        <dbReference type="EMBL" id="MBE6266164.1"/>
    </source>
</evidence>
<protein>
    <submittedName>
        <fullName evidence="2">Uncharacterized protein</fullName>
    </submittedName>
</protein>
<sequence>MELQIYDLTLLIVGILNLAMAVGLLANNHAYRNYPVYRRSRCFTAVFFAVFGIGMLLHYHFQWRLSYPLLATALSVSYFHIAGVAITWSHTPLLNPHYLCRKVVARDVVFLAVGLPAYWISATSCPLSTLHYTLLIFLIHCVWMSFDFYTTYFRVSRRLIAMKLGSVEGFMRWMLRSCHLIIAFGLGSIMFTSFFPVDAWPFTVLLIISALVFVYIYYSISEYGHVIDSATTATKDALE</sequence>
<feature type="transmembrane region" description="Helical" evidence="1">
    <location>
        <begin position="200"/>
        <end position="218"/>
    </location>
</feature>
<dbReference type="AlphaFoldDB" id="A0A928GHD2"/>
<dbReference type="Proteomes" id="UP000763088">
    <property type="component" value="Unassembled WGS sequence"/>
</dbReference>
<keyword evidence="1" id="KW-1133">Transmembrane helix</keyword>
<keyword evidence="1" id="KW-0472">Membrane</keyword>
<reference evidence="2" key="1">
    <citation type="submission" date="2019-04" db="EMBL/GenBank/DDBJ databases">
        <title>Evolution of Biomass-Degrading Anaerobic Consortia Revealed by Metagenomics.</title>
        <authorList>
            <person name="Peng X."/>
        </authorList>
    </citation>
    <scope>NUCLEOTIDE SEQUENCE</scope>
    <source>
        <strain evidence="2">SIG141</strain>
    </source>
</reference>
<feature type="transmembrane region" description="Helical" evidence="1">
    <location>
        <begin position="103"/>
        <end position="120"/>
    </location>
</feature>
<feature type="transmembrane region" description="Helical" evidence="1">
    <location>
        <begin position="42"/>
        <end position="61"/>
    </location>
</feature>
<proteinExistence type="predicted"/>
<organism evidence="2 3">
    <name type="scientific">Xylanibacter ruminicola</name>
    <name type="common">Prevotella ruminicola</name>
    <dbReference type="NCBI Taxonomy" id="839"/>
    <lineage>
        <taxon>Bacteria</taxon>
        <taxon>Pseudomonadati</taxon>
        <taxon>Bacteroidota</taxon>
        <taxon>Bacteroidia</taxon>
        <taxon>Bacteroidales</taxon>
        <taxon>Prevotellaceae</taxon>
        <taxon>Xylanibacter</taxon>
    </lineage>
</organism>
<evidence type="ECO:0000256" key="1">
    <source>
        <dbReference type="SAM" id="Phobius"/>
    </source>
</evidence>
<feature type="transmembrane region" description="Helical" evidence="1">
    <location>
        <begin position="6"/>
        <end position="30"/>
    </location>
</feature>
<keyword evidence="1" id="KW-0812">Transmembrane</keyword>
<feature type="transmembrane region" description="Helical" evidence="1">
    <location>
        <begin position="67"/>
        <end position="91"/>
    </location>
</feature>
<gene>
    <name evidence="2" type="ORF">E7102_06820</name>
</gene>
<name>A0A928GHD2_XYLRU</name>
<accession>A0A928GHD2</accession>
<feature type="transmembrane region" description="Helical" evidence="1">
    <location>
        <begin position="173"/>
        <end position="194"/>
    </location>
</feature>